<comment type="subcellular location">
    <subcellularLocation>
        <location evidence="1">Membrane</location>
        <topology evidence="1">Multi-pass membrane protein</topology>
    </subcellularLocation>
</comment>
<feature type="domain" description="Major facilitator superfamily (MFS) profile" evidence="7">
    <location>
        <begin position="19"/>
        <end position="504"/>
    </location>
</feature>
<dbReference type="Pfam" id="PF07690">
    <property type="entry name" value="MFS_1"/>
    <property type="match status" value="1"/>
</dbReference>
<dbReference type="Gene3D" id="1.20.1250.20">
    <property type="entry name" value="MFS general substrate transporter like domains"/>
    <property type="match status" value="1"/>
</dbReference>
<dbReference type="InterPro" id="IPR011701">
    <property type="entry name" value="MFS"/>
</dbReference>
<evidence type="ECO:0000259" key="7">
    <source>
        <dbReference type="PROSITE" id="PS50850"/>
    </source>
</evidence>
<evidence type="ECO:0000313" key="8">
    <source>
        <dbReference type="EMBL" id="KXJ92627.1"/>
    </source>
</evidence>
<evidence type="ECO:0000313" key="9">
    <source>
        <dbReference type="Proteomes" id="UP000070501"/>
    </source>
</evidence>
<evidence type="ECO:0000256" key="3">
    <source>
        <dbReference type="ARBA" id="ARBA00022692"/>
    </source>
</evidence>
<feature type="transmembrane region" description="Helical" evidence="6">
    <location>
        <begin position="340"/>
        <end position="361"/>
    </location>
</feature>
<dbReference type="InterPro" id="IPR036259">
    <property type="entry name" value="MFS_trans_sf"/>
</dbReference>
<dbReference type="PANTHER" id="PTHR23501">
    <property type="entry name" value="MAJOR FACILITATOR SUPERFAMILY"/>
    <property type="match status" value="1"/>
</dbReference>
<feature type="transmembrane region" description="Helical" evidence="6">
    <location>
        <begin position="481"/>
        <end position="500"/>
    </location>
</feature>
<keyword evidence="3 6" id="KW-0812">Transmembrane</keyword>
<evidence type="ECO:0000256" key="4">
    <source>
        <dbReference type="ARBA" id="ARBA00022989"/>
    </source>
</evidence>
<dbReference type="AlphaFoldDB" id="A0A136J664"/>
<feature type="transmembrane region" description="Helical" evidence="6">
    <location>
        <begin position="54"/>
        <end position="71"/>
    </location>
</feature>
<dbReference type="PANTHER" id="PTHR23501:SF193">
    <property type="entry name" value="MULTIDRUG TRANSPORTER, PUTATIVE (AFU_ORTHOLOGUE AFUA_8G00940)-RELATED"/>
    <property type="match status" value="1"/>
</dbReference>
<evidence type="ECO:0000256" key="1">
    <source>
        <dbReference type="ARBA" id="ARBA00004141"/>
    </source>
</evidence>
<feature type="transmembrane region" description="Helical" evidence="6">
    <location>
        <begin position="109"/>
        <end position="134"/>
    </location>
</feature>
<proteinExistence type="inferred from homology"/>
<feature type="transmembrane region" description="Helical" evidence="6">
    <location>
        <begin position="239"/>
        <end position="258"/>
    </location>
</feature>
<keyword evidence="5 6" id="KW-0472">Membrane</keyword>
<dbReference type="FunCoup" id="A0A136J664">
    <property type="interactions" value="63"/>
</dbReference>
<dbReference type="GO" id="GO:0022857">
    <property type="term" value="F:transmembrane transporter activity"/>
    <property type="evidence" value="ECO:0007669"/>
    <property type="project" value="InterPro"/>
</dbReference>
<dbReference type="InParanoid" id="A0A136J664"/>
<feature type="transmembrane region" description="Helical" evidence="6">
    <location>
        <begin position="166"/>
        <end position="185"/>
    </location>
</feature>
<evidence type="ECO:0000256" key="6">
    <source>
        <dbReference type="SAM" id="Phobius"/>
    </source>
</evidence>
<comment type="similarity">
    <text evidence="2">Belongs to the major facilitator superfamily. TCR/Tet family.</text>
</comment>
<reference evidence="9" key="1">
    <citation type="submission" date="2016-02" db="EMBL/GenBank/DDBJ databases">
        <title>Draft genome sequence of Microdochium bolleyi, a fungal endophyte of beachgrass.</title>
        <authorList>
            <consortium name="DOE Joint Genome Institute"/>
            <person name="David A.S."/>
            <person name="May G."/>
            <person name="Haridas S."/>
            <person name="Lim J."/>
            <person name="Wang M."/>
            <person name="Labutti K."/>
            <person name="Lipzen A."/>
            <person name="Barry K."/>
            <person name="Grigoriev I.V."/>
        </authorList>
    </citation>
    <scope>NUCLEOTIDE SEQUENCE [LARGE SCALE GENOMIC DNA]</scope>
    <source>
        <strain evidence="9">J235TASD1</strain>
    </source>
</reference>
<accession>A0A136J664</accession>
<dbReference type="InterPro" id="IPR020846">
    <property type="entry name" value="MFS_dom"/>
</dbReference>
<dbReference type="EMBL" id="KQ964248">
    <property type="protein sequence ID" value="KXJ92627.1"/>
    <property type="molecule type" value="Genomic_DNA"/>
</dbReference>
<dbReference type="GO" id="GO:0005886">
    <property type="term" value="C:plasma membrane"/>
    <property type="evidence" value="ECO:0007669"/>
    <property type="project" value="TreeGrafter"/>
</dbReference>
<feature type="transmembrane region" description="Helical" evidence="6">
    <location>
        <begin position="279"/>
        <end position="301"/>
    </location>
</feature>
<feature type="transmembrane region" description="Helical" evidence="6">
    <location>
        <begin position="206"/>
        <end position="227"/>
    </location>
</feature>
<dbReference type="Gene3D" id="1.20.1720.10">
    <property type="entry name" value="Multidrug resistance protein D"/>
    <property type="match status" value="1"/>
</dbReference>
<evidence type="ECO:0000256" key="5">
    <source>
        <dbReference type="ARBA" id="ARBA00023136"/>
    </source>
</evidence>
<feature type="transmembrane region" description="Helical" evidence="6">
    <location>
        <begin position="83"/>
        <end position="103"/>
    </location>
</feature>
<dbReference type="SUPFAM" id="SSF103473">
    <property type="entry name" value="MFS general substrate transporter"/>
    <property type="match status" value="1"/>
</dbReference>
<dbReference type="PROSITE" id="PS50850">
    <property type="entry name" value="MFS"/>
    <property type="match status" value="1"/>
</dbReference>
<keyword evidence="4 6" id="KW-1133">Transmembrane helix</keyword>
<keyword evidence="9" id="KW-1185">Reference proteome</keyword>
<dbReference type="Proteomes" id="UP000070501">
    <property type="component" value="Unassembled WGS sequence"/>
</dbReference>
<feature type="transmembrane region" description="Helical" evidence="6">
    <location>
        <begin position="16"/>
        <end position="42"/>
    </location>
</feature>
<feature type="transmembrane region" description="Helical" evidence="6">
    <location>
        <begin position="313"/>
        <end position="333"/>
    </location>
</feature>
<dbReference type="OrthoDB" id="10021397at2759"/>
<evidence type="ECO:0000256" key="2">
    <source>
        <dbReference type="ARBA" id="ARBA00007520"/>
    </source>
</evidence>
<name>A0A136J664_9PEZI</name>
<sequence length="515" mass="54927">MGVNDVAHEYLEGMRLLLVTSSLTLVMFLGMMDISIIATAIPRITSDFHRLEHVGWYIGVYSLCSAALQPLTGKIFTFFSTKWSFLVFFLVFELGSCISGAAISSEMLIVGRAVAGLGYSGLTNGSLTIIAAAIAPPKRPLSQIGMILGPILGGVFTEFMSWRWCFYINLPLGAVTAISLVFTNIPDQISKEPLSLDLVRRLLPQFDLIGFSLFAPAAVMGLLALQLGSSTYGWGSSPVIGLLCGCAATTAIFLIWEYRMGDEAMMPFAMIRKKAVWTASLNFSLFMSVAVVAGNYMPIYFQSVRGLSPAMSGVYMLVSSASQIMFVLLSGALMTRVGRLLPWSLGAGVFSAVACGLMSTWAPHSSLATIFGFQVLNGGRGMGMQVPVLVVQHVLPPHEVAVGNSLIVFFANSITAVMVTVGHVIFQESLVKELAVQTPSITPAAATAAGGSGEAVRALAAATGTDVERLLLVYSVSFSKVFYLLAGLSVLMFLTAFGVGRIDLRGEKKKDPAVV</sequence>
<organism evidence="8 9">
    <name type="scientific">Microdochium bolleyi</name>
    <dbReference type="NCBI Taxonomy" id="196109"/>
    <lineage>
        <taxon>Eukaryota</taxon>
        <taxon>Fungi</taxon>
        <taxon>Dikarya</taxon>
        <taxon>Ascomycota</taxon>
        <taxon>Pezizomycotina</taxon>
        <taxon>Sordariomycetes</taxon>
        <taxon>Xylariomycetidae</taxon>
        <taxon>Xylariales</taxon>
        <taxon>Microdochiaceae</taxon>
        <taxon>Microdochium</taxon>
    </lineage>
</organism>
<protein>
    <submittedName>
        <fullName evidence="8">Efflux pump protein</fullName>
    </submittedName>
</protein>
<gene>
    <name evidence="8" type="ORF">Micbo1qcDRAFT_182937</name>
</gene>